<evidence type="ECO:0000259" key="12">
    <source>
        <dbReference type="PROSITE" id="PS50110"/>
    </source>
</evidence>
<evidence type="ECO:0000256" key="5">
    <source>
        <dbReference type="ARBA" id="ARBA00022679"/>
    </source>
</evidence>
<evidence type="ECO:0000259" key="11">
    <source>
        <dbReference type="PROSITE" id="PS50109"/>
    </source>
</evidence>
<keyword evidence="10" id="KW-1133">Transmembrane helix</keyword>
<evidence type="ECO:0000313" key="14">
    <source>
        <dbReference type="EMBL" id="BDQ34186.1"/>
    </source>
</evidence>
<dbReference type="InterPro" id="IPR005467">
    <property type="entry name" value="His_kinase_dom"/>
</dbReference>
<keyword evidence="10" id="KW-0472">Membrane</keyword>
<dbReference type="InterPro" id="IPR036097">
    <property type="entry name" value="HisK_dim/P_sf"/>
</dbReference>
<dbReference type="SMART" id="SM00448">
    <property type="entry name" value="REC"/>
    <property type="match status" value="1"/>
</dbReference>
<dbReference type="SUPFAM" id="SSF55874">
    <property type="entry name" value="ATPase domain of HSP90 chaperone/DNA topoisomerase II/histidine kinase"/>
    <property type="match status" value="1"/>
</dbReference>
<evidence type="ECO:0000256" key="1">
    <source>
        <dbReference type="ARBA" id="ARBA00000085"/>
    </source>
</evidence>
<evidence type="ECO:0000259" key="13">
    <source>
        <dbReference type="PROSITE" id="PS50885"/>
    </source>
</evidence>
<accession>A0ABM8ARY6</accession>
<dbReference type="InterPro" id="IPR036890">
    <property type="entry name" value="HATPase_C_sf"/>
</dbReference>
<name>A0ABM8ARY6_9BACT</name>
<dbReference type="Gene3D" id="6.10.340.10">
    <property type="match status" value="1"/>
</dbReference>
<dbReference type="CDD" id="cd17546">
    <property type="entry name" value="REC_hyHK_CKI1_RcsC-like"/>
    <property type="match status" value="1"/>
</dbReference>
<dbReference type="PANTHER" id="PTHR45339:SF1">
    <property type="entry name" value="HYBRID SIGNAL TRANSDUCTION HISTIDINE KINASE J"/>
    <property type="match status" value="1"/>
</dbReference>
<dbReference type="Pfam" id="PF00512">
    <property type="entry name" value="HisKA"/>
    <property type="match status" value="1"/>
</dbReference>
<keyword evidence="10" id="KW-0812">Transmembrane</keyword>
<dbReference type="PROSITE" id="PS50110">
    <property type="entry name" value="RESPONSE_REGULATORY"/>
    <property type="match status" value="1"/>
</dbReference>
<dbReference type="Pfam" id="PF02518">
    <property type="entry name" value="HATPase_c"/>
    <property type="match status" value="1"/>
</dbReference>
<keyword evidence="4 8" id="KW-0597">Phosphoprotein</keyword>
<proteinExistence type="predicted"/>
<evidence type="ECO:0000256" key="3">
    <source>
        <dbReference type="ARBA" id="ARBA00012438"/>
    </source>
</evidence>
<feature type="domain" description="Response regulatory" evidence="12">
    <location>
        <begin position="646"/>
        <end position="765"/>
    </location>
</feature>
<dbReference type="Gene3D" id="3.40.50.2300">
    <property type="match status" value="2"/>
</dbReference>
<dbReference type="PANTHER" id="PTHR45339">
    <property type="entry name" value="HYBRID SIGNAL TRANSDUCTION HISTIDINE KINASE J"/>
    <property type="match status" value="1"/>
</dbReference>
<feature type="coiled-coil region" evidence="9">
    <location>
        <begin position="225"/>
        <end position="263"/>
    </location>
</feature>
<sequence length="773" mass="85205">MFNRLRLKVSVGTALILGLFLMVLGTHLINSQERQLINNLRDHGERIAALAARSSAEYIQRFSFFLMEDQAIAIEQSPHIAFCEIYDTDGKPLLQSGNIVSKDHSGKHQARYDDSVMVVSQPILVGRETLGRVEIGLSLASIEETIQDKRMDMLLLFFGFTFSVIILVNVFFSSMFISPVKKLAEGTQRVAHREFVTIDVGWRKDEIGVLARNFNDMSLRLKDLYQNLEDKVGQRTRALEQANKDLLAAIDQAKAMARKAEEGTMAKSQFLASMSHEMRTPMNAVLGMGEILNSTDLDDEQRRYVSVLLESGKALLNLIDDILDLSKIEAGEMVFENRPFNLEKAIGKPFKIVSYAAHQKGLDIDYSIAPDVPAELTGDSIRLQQILLNLLNNGIKFTETGFVLLDVSLGRAGPDNTRFVDFCVRDTGIGIRPDKLDTIFEKFTQADSSTTRKHGGTGLGLSICQLLCEKLGGTIRIESDLGKGCLVLFSLPFGCREPDAPRISPLTGQSVLLIDDREYADTALGSRLRRAGARINLAETVEQALDAVRAAQDRPGYDLILVNPPVDGYTWQQVASALSEAGVGPRSLCLVLSTDAPRTRPMHFFGAIMARPVSTMDVEAALASASEPPATEEETTAAPTAAAALDILLVEDSAANSMLIDLYLKDSDHRLTLAENGRSALDLYTEKPFDLVLMDIEMPIMDGFECTKRLREWERENGRTPTRIVALTAHALSEVKDRVLASGCDSFLTKPITRPALLEAVAGCRGKGREKHL</sequence>
<dbReference type="Proteomes" id="UP001061361">
    <property type="component" value="Chromosome"/>
</dbReference>
<evidence type="ECO:0000256" key="4">
    <source>
        <dbReference type="ARBA" id="ARBA00022553"/>
    </source>
</evidence>
<reference evidence="14" key="1">
    <citation type="submission" date="2022-08" db="EMBL/GenBank/DDBJ databases">
        <title>Genome Sequence of the sulphate-reducing bacterium, Pseudodesulfovibrio portus JCM14722.</title>
        <authorList>
            <person name="Kondo R."/>
            <person name="Kataoka T."/>
        </authorList>
    </citation>
    <scope>NUCLEOTIDE SEQUENCE</scope>
    <source>
        <strain evidence="14">JCM 14722</strain>
    </source>
</reference>
<keyword evidence="6" id="KW-0418">Kinase</keyword>
<dbReference type="SMART" id="SM00388">
    <property type="entry name" value="HisKA"/>
    <property type="match status" value="1"/>
</dbReference>
<keyword evidence="9" id="KW-0175">Coiled coil</keyword>
<dbReference type="EMBL" id="AP026708">
    <property type="protein sequence ID" value="BDQ34186.1"/>
    <property type="molecule type" value="Genomic_DNA"/>
</dbReference>
<dbReference type="SMART" id="SM00304">
    <property type="entry name" value="HAMP"/>
    <property type="match status" value="1"/>
</dbReference>
<dbReference type="Pfam" id="PF00072">
    <property type="entry name" value="Response_reg"/>
    <property type="match status" value="1"/>
</dbReference>
<dbReference type="EC" id="2.7.13.3" evidence="3"/>
<dbReference type="SMART" id="SM00387">
    <property type="entry name" value="HATPase_c"/>
    <property type="match status" value="1"/>
</dbReference>
<dbReference type="InterPro" id="IPR004358">
    <property type="entry name" value="Sig_transdc_His_kin-like_C"/>
</dbReference>
<dbReference type="Gene3D" id="3.30.565.10">
    <property type="entry name" value="Histidine kinase-like ATPase, C-terminal domain"/>
    <property type="match status" value="1"/>
</dbReference>
<keyword evidence="5" id="KW-0808">Transferase</keyword>
<feature type="modified residue" description="4-aspartylphosphate" evidence="8">
    <location>
        <position position="695"/>
    </location>
</feature>
<dbReference type="InterPro" id="IPR001789">
    <property type="entry name" value="Sig_transdc_resp-reg_receiver"/>
</dbReference>
<dbReference type="Pfam" id="PF00672">
    <property type="entry name" value="HAMP"/>
    <property type="match status" value="1"/>
</dbReference>
<keyword evidence="15" id="KW-1185">Reference proteome</keyword>
<dbReference type="SUPFAM" id="SSF52172">
    <property type="entry name" value="CheY-like"/>
    <property type="match status" value="2"/>
</dbReference>
<dbReference type="CDD" id="cd06225">
    <property type="entry name" value="HAMP"/>
    <property type="match status" value="1"/>
</dbReference>
<feature type="transmembrane region" description="Helical" evidence="10">
    <location>
        <begin position="153"/>
        <end position="172"/>
    </location>
</feature>
<dbReference type="CDD" id="cd16922">
    <property type="entry name" value="HATPase_EvgS-ArcB-TorS-like"/>
    <property type="match status" value="1"/>
</dbReference>
<organism evidence="14 15">
    <name type="scientific">Pseudodesulfovibrio portus</name>
    <dbReference type="NCBI Taxonomy" id="231439"/>
    <lineage>
        <taxon>Bacteria</taxon>
        <taxon>Pseudomonadati</taxon>
        <taxon>Thermodesulfobacteriota</taxon>
        <taxon>Desulfovibrionia</taxon>
        <taxon>Desulfovibrionales</taxon>
        <taxon>Desulfovibrionaceae</taxon>
    </lineage>
</organism>
<evidence type="ECO:0000256" key="9">
    <source>
        <dbReference type="SAM" id="Coils"/>
    </source>
</evidence>
<evidence type="ECO:0000256" key="8">
    <source>
        <dbReference type="PROSITE-ProRule" id="PRU00169"/>
    </source>
</evidence>
<feature type="domain" description="Histidine kinase" evidence="11">
    <location>
        <begin position="273"/>
        <end position="495"/>
    </location>
</feature>
<dbReference type="PRINTS" id="PR00344">
    <property type="entry name" value="BCTRLSENSOR"/>
</dbReference>
<dbReference type="PROSITE" id="PS50885">
    <property type="entry name" value="HAMP"/>
    <property type="match status" value="1"/>
</dbReference>
<evidence type="ECO:0000256" key="6">
    <source>
        <dbReference type="ARBA" id="ARBA00022777"/>
    </source>
</evidence>
<evidence type="ECO:0000256" key="2">
    <source>
        <dbReference type="ARBA" id="ARBA00004370"/>
    </source>
</evidence>
<dbReference type="InterPro" id="IPR003661">
    <property type="entry name" value="HisK_dim/P_dom"/>
</dbReference>
<feature type="domain" description="HAMP" evidence="13">
    <location>
        <begin position="174"/>
        <end position="226"/>
    </location>
</feature>
<comment type="catalytic activity">
    <reaction evidence="1">
        <text>ATP + protein L-histidine = ADP + protein N-phospho-L-histidine.</text>
        <dbReference type="EC" id="2.7.13.3"/>
    </reaction>
</comment>
<gene>
    <name evidence="14" type="ORF">JCM14722_17280</name>
</gene>
<dbReference type="SUPFAM" id="SSF158472">
    <property type="entry name" value="HAMP domain-like"/>
    <property type="match status" value="1"/>
</dbReference>
<evidence type="ECO:0000256" key="10">
    <source>
        <dbReference type="SAM" id="Phobius"/>
    </source>
</evidence>
<protein>
    <recommendedName>
        <fullName evidence="3">histidine kinase</fullName>
        <ecNumber evidence="3">2.7.13.3</ecNumber>
    </recommendedName>
</protein>
<dbReference type="CDD" id="cd00082">
    <property type="entry name" value="HisKA"/>
    <property type="match status" value="1"/>
</dbReference>
<dbReference type="InterPro" id="IPR011006">
    <property type="entry name" value="CheY-like_superfamily"/>
</dbReference>
<dbReference type="SUPFAM" id="SSF47384">
    <property type="entry name" value="Homodimeric domain of signal transducing histidine kinase"/>
    <property type="match status" value="1"/>
</dbReference>
<evidence type="ECO:0000256" key="7">
    <source>
        <dbReference type="ARBA" id="ARBA00023012"/>
    </source>
</evidence>
<dbReference type="InterPro" id="IPR003594">
    <property type="entry name" value="HATPase_dom"/>
</dbReference>
<comment type="subcellular location">
    <subcellularLocation>
        <location evidence="2">Membrane</location>
    </subcellularLocation>
</comment>
<keyword evidence="7" id="KW-0902">Two-component regulatory system</keyword>
<dbReference type="PROSITE" id="PS50109">
    <property type="entry name" value="HIS_KIN"/>
    <property type="match status" value="1"/>
</dbReference>
<evidence type="ECO:0000313" key="15">
    <source>
        <dbReference type="Proteomes" id="UP001061361"/>
    </source>
</evidence>
<dbReference type="InterPro" id="IPR003660">
    <property type="entry name" value="HAMP_dom"/>
</dbReference>
<dbReference type="Gene3D" id="1.10.287.130">
    <property type="match status" value="1"/>
</dbReference>